<protein>
    <recommendedName>
        <fullName evidence="3">TnsA-like heteromeric transposase endonuclease subunit</fullName>
    </recommendedName>
</protein>
<evidence type="ECO:0000313" key="1">
    <source>
        <dbReference type="EMBL" id="GAA4395021.1"/>
    </source>
</evidence>
<accession>A0ABP8JRR2</accession>
<reference evidence="2" key="1">
    <citation type="journal article" date="2019" name="Int. J. Syst. Evol. Microbiol.">
        <title>The Global Catalogue of Microorganisms (GCM) 10K type strain sequencing project: providing services to taxonomists for standard genome sequencing and annotation.</title>
        <authorList>
            <consortium name="The Broad Institute Genomics Platform"/>
            <consortium name="The Broad Institute Genome Sequencing Center for Infectious Disease"/>
            <person name="Wu L."/>
            <person name="Ma J."/>
        </authorList>
    </citation>
    <scope>NUCLEOTIDE SEQUENCE [LARGE SCALE GENOMIC DNA]</scope>
    <source>
        <strain evidence="2">JCM 17738</strain>
    </source>
</reference>
<dbReference type="EMBL" id="BAABFX010000025">
    <property type="protein sequence ID" value="GAA4395021.1"/>
    <property type="molecule type" value="Genomic_DNA"/>
</dbReference>
<comment type="caution">
    <text evidence="1">The sequence shown here is derived from an EMBL/GenBank/DDBJ whole genome shotgun (WGS) entry which is preliminary data.</text>
</comment>
<proteinExistence type="predicted"/>
<dbReference type="NCBIfam" id="NF033179">
    <property type="entry name" value="TnsA_like_Actin"/>
    <property type="match status" value="1"/>
</dbReference>
<evidence type="ECO:0000313" key="2">
    <source>
        <dbReference type="Proteomes" id="UP001500390"/>
    </source>
</evidence>
<dbReference type="InterPro" id="IPR048000">
    <property type="entry name" value="TnsA-like"/>
</dbReference>
<evidence type="ECO:0008006" key="3">
    <source>
        <dbReference type="Google" id="ProtNLM"/>
    </source>
</evidence>
<name>A0ABP8JRR2_9MICO</name>
<gene>
    <name evidence="1" type="ORF">GCM10023153_16690</name>
</gene>
<sequence length="255" mass="28781">MPKSIRAARRQPPPVVLTDDPVDWWFDVGEGTQAWNGEHPPDPHSLVRVRAPKSTAKSRHVPVYAYSTTTGGHIRLESGLEHDLLRELDRRPDVTWLVSQPMRLRLPAKRARRRLEHTPDLLSVDSHGIVTIWDVRAIRRQDDDFKIKADLTGRACHDLGWRYEVFAGLTRVRKGNLMWLHGFRREPAAYATRLATIVGDTRLTSIGGVLATDDEGGHLTASMWHAIWRGDLLCDLDKHLSRQTPLSIPPTAASA</sequence>
<keyword evidence="2" id="KW-1185">Reference proteome</keyword>
<organism evidence="1 2">
    <name type="scientific">Ornithinibacter aureus</name>
    <dbReference type="NCBI Taxonomy" id="622664"/>
    <lineage>
        <taxon>Bacteria</taxon>
        <taxon>Bacillati</taxon>
        <taxon>Actinomycetota</taxon>
        <taxon>Actinomycetes</taxon>
        <taxon>Micrococcales</taxon>
        <taxon>Intrasporangiaceae</taxon>
        <taxon>Ornithinibacter</taxon>
    </lineage>
</organism>
<dbReference type="Proteomes" id="UP001500390">
    <property type="component" value="Unassembled WGS sequence"/>
</dbReference>